<protein>
    <submittedName>
        <fullName evidence="2">Chromosome partitioning protein ParA</fullName>
    </submittedName>
</protein>
<reference evidence="4" key="3">
    <citation type="journal article" date="2019" name="Int. J. Syst. Evol. Microbiol.">
        <title>The Global Catalogue of Microorganisms (GCM) 10K type strain sequencing project: providing services to taxonomists for standard genome sequencing and annotation.</title>
        <authorList>
            <consortium name="The Broad Institute Genomics Platform"/>
            <consortium name="The Broad Institute Genome Sequencing Center for Infectious Disease"/>
            <person name="Wu L."/>
            <person name="Ma J."/>
        </authorList>
    </citation>
    <scope>NUCLEOTIDE SEQUENCE [LARGE SCALE GENOMIC DNA]</scope>
    <source>
        <strain evidence="4">CGMCC 1.8884</strain>
    </source>
</reference>
<evidence type="ECO:0000313" key="4">
    <source>
        <dbReference type="Proteomes" id="UP000630135"/>
    </source>
</evidence>
<dbReference type="EMBL" id="BMMA01000004">
    <property type="protein sequence ID" value="GGI75594.1"/>
    <property type="molecule type" value="Genomic_DNA"/>
</dbReference>
<dbReference type="Proteomes" id="UP000652720">
    <property type="component" value="Unassembled WGS sequence"/>
</dbReference>
<keyword evidence="4" id="KW-1185">Reference proteome</keyword>
<dbReference type="EMBL" id="BMLZ01000003">
    <property type="protein sequence ID" value="GGP28743.1"/>
    <property type="molecule type" value="Genomic_DNA"/>
</dbReference>
<proteinExistence type="predicted"/>
<dbReference type="SUPFAM" id="SSF52540">
    <property type="entry name" value="P-loop containing nucleoside triphosphate hydrolases"/>
    <property type="match status" value="1"/>
</dbReference>
<dbReference type="Pfam" id="PF13614">
    <property type="entry name" value="AAA_31"/>
    <property type="match status" value="1"/>
</dbReference>
<dbReference type="PANTHER" id="PTHR13696:SF52">
    <property type="entry name" value="PARA FAMILY PROTEIN CT_582"/>
    <property type="match status" value="1"/>
</dbReference>
<evidence type="ECO:0000313" key="5">
    <source>
        <dbReference type="Proteomes" id="UP000652720"/>
    </source>
</evidence>
<feature type="domain" description="AAA" evidence="1">
    <location>
        <begin position="64"/>
        <end position="232"/>
    </location>
</feature>
<dbReference type="AlphaFoldDB" id="A0AAV4K494"/>
<dbReference type="CDD" id="cd02042">
    <property type="entry name" value="ParAB_family"/>
    <property type="match status" value="1"/>
</dbReference>
<comment type="caution">
    <text evidence="2">The sequence shown here is derived from an EMBL/GenBank/DDBJ whole genome shotgun (WGS) entry which is preliminary data.</text>
</comment>
<dbReference type="Gene3D" id="3.40.50.300">
    <property type="entry name" value="P-loop containing nucleotide triphosphate hydrolases"/>
    <property type="match status" value="1"/>
</dbReference>
<dbReference type="PANTHER" id="PTHR13696">
    <property type="entry name" value="P-LOOP CONTAINING NUCLEOSIDE TRIPHOSPHATE HYDROLASE"/>
    <property type="match status" value="1"/>
</dbReference>
<accession>A0AAV4K494</accession>
<dbReference type="InterPro" id="IPR050678">
    <property type="entry name" value="DNA_Partitioning_ATPase"/>
</dbReference>
<sequence>MTFPPNATALYRDKAVTVSCYTPEGVQIEKDGELLTVMEAELTPLSVPAPLPNLAVPVRQPLAILIANNAGGVAKTSLAVALAHLFASWGLRVALLDLDPQANATTFSGILRPIEAAETFHALLTPDAVLPDFIRVHGYDLLPASPVLRQTARDIVKGDRHSALLTHMPALRERYDLILMDCGPSLDALATAGGLTADFVMTPSSTSVKGIDGFQGAAGFVEELRQLGNPDIRTCLFVPTLHRKNTKAEREAYADMVAGIPAELLATPILRGQKWVDAARAGQPVTAFAPKSTEAQQAERLARELLRAIGWDDEGTA</sequence>
<dbReference type="InterPro" id="IPR027417">
    <property type="entry name" value="P-loop_NTPase"/>
</dbReference>
<gene>
    <name evidence="3" type="ORF">GCM10008021_03940</name>
    <name evidence="2" type="ORF">GCM10010914_07270</name>
</gene>
<reference evidence="3" key="1">
    <citation type="journal article" date="2014" name="Int. J. Syst. Evol. Microbiol.">
        <title>Complete genome of a new Firmicutes species belonging to the dominant human colonic microbiota ('Ruminococcus bicirculans') reveals two chromosomes and a selective capacity to utilize plant glucans.</title>
        <authorList>
            <consortium name="NISC Comparative Sequencing Program"/>
            <person name="Wegmann U."/>
            <person name="Louis P."/>
            <person name="Goesmann A."/>
            <person name="Henrissat B."/>
            <person name="Duncan S.H."/>
            <person name="Flint H.J."/>
        </authorList>
    </citation>
    <scope>NUCLEOTIDE SEQUENCE</scope>
    <source>
        <strain evidence="3">CGMCC 1.8884</strain>
    </source>
</reference>
<evidence type="ECO:0000313" key="3">
    <source>
        <dbReference type="EMBL" id="GGP28743.1"/>
    </source>
</evidence>
<name>A0AAV4K494_9DEIO</name>
<reference evidence="2" key="4">
    <citation type="submission" date="2023-08" db="EMBL/GenBank/DDBJ databases">
        <authorList>
            <person name="Sun Q."/>
            <person name="Zhou Y."/>
        </authorList>
    </citation>
    <scope>NUCLEOTIDE SEQUENCE</scope>
    <source>
        <strain evidence="3">CGMCC 1.8884</strain>
        <strain evidence="2">CGMCC 1.8885</strain>
    </source>
</reference>
<dbReference type="Proteomes" id="UP000630135">
    <property type="component" value="Unassembled WGS sequence"/>
</dbReference>
<evidence type="ECO:0000313" key="2">
    <source>
        <dbReference type="EMBL" id="GGI75594.1"/>
    </source>
</evidence>
<evidence type="ECO:0000259" key="1">
    <source>
        <dbReference type="Pfam" id="PF13614"/>
    </source>
</evidence>
<organism evidence="2 5">
    <name type="scientific">Deinococcus wulumuqiensis</name>
    <dbReference type="NCBI Taxonomy" id="980427"/>
    <lineage>
        <taxon>Bacteria</taxon>
        <taxon>Thermotogati</taxon>
        <taxon>Deinococcota</taxon>
        <taxon>Deinococci</taxon>
        <taxon>Deinococcales</taxon>
        <taxon>Deinococcaceae</taxon>
        <taxon>Deinococcus</taxon>
    </lineage>
</organism>
<reference evidence="2" key="2">
    <citation type="journal article" date="2014" name="Int. J. Syst. Evol. Microbiol.">
        <title>Complete genome sequence of Corynebacterium casei LMG S-19264T (=DSM 44701T), isolated from a smear-ripened cheese.</title>
        <authorList>
            <consortium name="US DOE Joint Genome Institute (JGI-PGF)"/>
            <person name="Walter F."/>
            <person name="Albersmeier A."/>
            <person name="Kalinowski J."/>
            <person name="Ruckert C."/>
        </authorList>
    </citation>
    <scope>NUCLEOTIDE SEQUENCE</scope>
    <source>
        <strain evidence="2">CGMCC 1.8885</strain>
    </source>
</reference>
<dbReference type="GeneID" id="59164532"/>
<dbReference type="InterPro" id="IPR025669">
    <property type="entry name" value="AAA_dom"/>
</dbReference>
<dbReference type="RefSeq" id="WP_017869159.1">
    <property type="nucleotide sequence ID" value="NZ_BMLZ01000003.1"/>
</dbReference>